<keyword evidence="6" id="KW-1185">Reference proteome</keyword>
<protein>
    <recommendedName>
        <fullName evidence="4">SF3 helicase domain-containing protein</fullName>
    </recommendedName>
</protein>
<dbReference type="PANTHER" id="PTHR35372">
    <property type="entry name" value="ATP BINDING PROTEIN-RELATED"/>
    <property type="match status" value="1"/>
</dbReference>
<keyword evidence="3" id="KW-0067">ATP-binding</keyword>
<gene>
    <name evidence="5" type="ORF">N0F65_003322</name>
</gene>
<dbReference type="InterPro" id="IPR027417">
    <property type="entry name" value="P-loop_NTPase"/>
</dbReference>
<dbReference type="Gene3D" id="3.40.50.300">
    <property type="entry name" value="P-loop containing nucleotide triphosphate hydrolases"/>
    <property type="match status" value="1"/>
</dbReference>
<dbReference type="InterPro" id="IPR045455">
    <property type="entry name" value="NrS-1_pol-like_helicase"/>
</dbReference>
<dbReference type="PROSITE" id="PS51206">
    <property type="entry name" value="SF3_HELICASE_1"/>
    <property type="match status" value="1"/>
</dbReference>
<evidence type="ECO:0000256" key="1">
    <source>
        <dbReference type="ARBA" id="ARBA00022741"/>
    </source>
</evidence>
<dbReference type="InterPro" id="IPR014015">
    <property type="entry name" value="Helicase_SF3_DNA-vir"/>
</dbReference>
<name>A0AAV2ZAX9_9STRA</name>
<dbReference type="GO" id="GO:0005524">
    <property type="term" value="F:ATP binding"/>
    <property type="evidence" value="ECO:0007669"/>
    <property type="project" value="UniProtKB-KW"/>
</dbReference>
<dbReference type="PANTHER" id="PTHR35372:SF2">
    <property type="entry name" value="SF3 HELICASE DOMAIN-CONTAINING PROTEIN"/>
    <property type="match status" value="1"/>
</dbReference>
<evidence type="ECO:0000256" key="3">
    <source>
        <dbReference type="ARBA" id="ARBA00022840"/>
    </source>
</evidence>
<comment type="caution">
    <text evidence="5">The sequence shown here is derived from an EMBL/GenBank/DDBJ whole genome shotgun (WGS) entry which is preliminary data.</text>
</comment>
<dbReference type="Pfam" id="PF19263">
    <property type="entry name" value="DUF5906"/>
    <property type="match status" value="1"/>
</dbReference>
<organism evidence="5 6">
    <name type="scientific">Lagenidium giganteum</name>
    <dbReference type="NCBI Taxonomy" id="4803"/>
    <lineage>
        <taxon>Eukaryota</taxon>
        <taxon>Sar</taxon>
        <taxon>Stramenopiles</taxon>
        <taxon>Oomycota</taxon>
        <taxon>Peronosporomycetes</taxon>
        <taxon>Pythiales</taxon>
        <taxon>Pythiaceae</taxon>
    </lineage>
</organism>
<sequence length="660" mass="76112">HVDRSAFVKFAHEQLKHECHEVFIGNRKIKLFIDCDRKLTDAEFNAYEMTTDEFVLQMATDYMTAFELALEYTDCDFATNIGFTVAECKAIIKYMLRESFIHISDVGDSYIEFLKSCIDLQPYRSNGSLSLPGGNKRGNVNQVIKPFNSTINTPFLLDTRHFFDKPQDIFAESSNEFINKAIQKISKIPDYDPSKFDVYGRAPKGNFVYVKRTGASHCSVNKGDSLVWTRETEISVDKDAFAPEDVESFAAIAKERVKPQAERKFTEAQRLKLKSIKIVGDKYRRSYGSGAIYERQTDYYYTYKYSDPKVFLNHIFANDESYQLSSKKESDQLLFFIKYTVHPGFAFMALDHNYIGFSNGVYDLSTASVSNATDVPKGIQVRKYINQKFEITETPLFDKYFSFQFTEEEDREFIYFLIGRCLTVLDDEFDFMLMIHGQGGSGKSLLANLIKYAFGQDQIGLLSNAMQEEFGLSEFAMKQIVCCDDMPHNIARTLPRSDFLSMMTRGSISCPGKSSIEMRDWNIPTRINSNHMPNYKDEAGEIVRRLMIVEFGKQVPDDEVDVELEQKIKEQEFATFLHRCRLKYIEFKDKYTSNKKVTAFAPQSFIERSNEFRETANNSYGFAMGNHMKKGQKYQDLKCGDTCSFGCKRNSDWINYLRSS</sequence>
<accession>A0AAV2ZAX9</accession>
<dbReference type="InterPro" id="IPR051620">
    <property type="entry name" value="ORF904-like_C"/>
</dbReference>
<dbReference type="SUPFAM" id="SSF52540">
    <property type="entry name" value="P-loop containing nucleoside triphosphate hydrolases"/>
    <property type="match status" value="1"/>
</dbReference>
<evidence type="ECO:0000256" key="2">
    <source>
        <dbReference type="ARBA" id="ARBA00022801"/>
    </source>
</evidence>
<evidence type="ECO:0000259" key="4">
    <source>
        <dbReference type="PROSITE" id="PS51206"/>
    </source>
</evidence>
<reference evidence="5" key="1">
    <citation type="submission" date="2022-11" db="EMBL/GenBank/DDBJ databases">
        <authorList>
            <person name="Morgan W.R."/>
            <person name="Tartar A."/>
        </authorList>
    </citation>
    <scope>NUCLEOTIDE SEQUENCE</scope>
    <source>
        <strain evidence="5">ARSEF 373</strain>
    </source>
</reference>
<feature type="domain" description="SF3 helicase" evidence="4">
    <location>
        <begin position="409"/>
        <end position="564"/>
    </location>
</feature>
<feature type="non-terminal residue" evidence="5">
    <location>
        <position position="1"/>
    </location>
</feature>
<dbReference type="AlphaFoldDB" id="A0AAV2ZAX9"/>
<dbReference type="EMBL" id="DAKRPA010000023">
    <property type="protein sequence ID" value="DBA03075.1"/>
    <property type="molecule type" value="Genomic_DNA"/>
</dbReference>
<keyword evidence="1" id="KW-0547">Nucleotide-binding</keyword>
<keyword evidence="2" id="KW-0378">Hydrolase</keyword>
<dbReference type="GO" id="GO:0016787">
    <property type="term" value="F:hydrolase activity"/>
    <property type="evidence" value="ECO:0007669"/>
    <property type="project" value="UniProtKB-KW"/>
</dbReference>
<dbReference type="Proteomes" id="UP001146120">
    <property type="component" value="Unassembled WGS sequence"/>
</dbReference>
<proteinExistence type="predicted"/>
<reference evidence="5" key="2">
    <citation type="journal article" date="2023" name="Microbiol Resour">
        <title>Decontamination and Annotation of the Draft Genome Sequence of the Oomycete Lagenidium giganteum ARSEF 373.</title>
        <authorList>
            <person name="Morgan W.R."/>
            <person name="Tartar A."/>
        </authorList>
    </citation>
    <scope>NUCLEOTIDE SEQUENCE</scope>
    <source>
        <strain evidence="5">ARSEF 373</strain>
    </source>
</reference>
<evidence type="ECO:0000313" key="6">
    <source>
        <dbReference type="Proteomes" id="UP001146120"/>
    </source>
</evidence>
<evidence type="ECO:0000313" key="5">
    <source>
        <dbReference type="EMBL" id="DBA03075.1"/>
    </source>
</evidence>